<evidence type="ECO:0000313" key="2">
    <source>
        <dbReference type="Proteomes" id="UP000321287"/>
    </source>
</evidence>
<evidence type="ECO:0000313" key="1">
    <source>
        <dbReference type="EMBL" id="GEL52774.1"/>
    </source>
</evidence>
<name>A0AAN4R524_9PROT</name>
<proteinExistence type="predicted"/>
<dbReference type="AlphaFoldDB" id="A0AAN4R524"/>
<dbReference type="Proteomes" id="UP000321287">
    <property type="component" value="Unassembled WGS sequence"/>
</dbReference>
<protein>
    <submittedName>
        <fullName evidence="1">Uncharacterized protein</fullName>
    </submittedName>
</protein>
<reference evidence="1 2" key="1">
    <citation type="submission" date="2019-07" db="EMBL/GenBank/DDBJ databases">
        <title>Whole genome shotgun sequence of Asaia bogorensis NBRC 16594.</title>
        <authorList>
            <person name="Hosoyama A."/>
            <person name="Uohara A."/>
            <person name="Ohji S."/>
            <person name="Ichikawa N."/>
        </authorList>
    </citation>
    <scope>NUCLEOTIDE SEQUENCE [LARGE SCALE GENOMIC DNA]</scope>
    <source>
        <strain evidence="1 2">NBRC 16594</strain>
    </source>
</reference>
<organism evidence="1 2">
    <name type="scientific">Asaia bogorensis NBRC 16594</name>
    <dbReference type="NCBI Taxonomy" id="1231624"/>
    <lineage>
        <taxon>Bacteria</taxon>
        <taxon>Pseudomonadati</taxon>
        <taxon>Pseudomonadota</taxon>
        <taxon>Alphaproteobacteria</taxon>
        <taxon>Acetobacterales</taxon>
        <taxon>Acetobacteraceae</taxon>
        <taxon>Asaia</taxon>
    </lineage>
</organism>
<dbReference type="EMBL" id="BJVS01000002">
    <property type="protein sequence ID" value="GEL52774.1"/>
    <property type="molecule type" value="Genomic_DNA"/>
</dbReference>
<accession>A0AAN4R524</accession>
<sequence length="69" mass="8009">MSHTYLFRYRYIIRASKGDAGGSVSLARCRDGKEVNIFASGPESVTGLERPSRRRYRVKRWSRLSKEWG</sequence>
<gene>
    <name evidence="1" type="ORF">ABO01nite_07810</name>
</gene>
<comment type="caution">
    <text evidence="1">The sequence shown here is derived from an EMBL/GenBank/DDBJ whole genome shotgun (WGS) entry which is preliminary data.</text>
</comment>
<keyword evidence="2" id="KW-1185">Reference proteome</keyword>